<comment type="subcellular location">
    <subcellularLocation>
        <location evidence="1">Nucleus</location>
    </subcellularLocation>
</comment>
<feature type="compositionally biased region" description="Polar residues" evidence="4">
    <location>
        <begin position="140"/>
        <end position="173"/>
    </location>
</feature>
<dbReference type="PANTHER" id="PTHR31001">
    <property type="entry name" value="UNCHARACTERIZED TRANSCRIPTIONAL REGULATORY PROTEIN"/>
    <property type="match status" value="1"/>
</dbReference>
<dbReference type="GO" id="GO:0000981">
    <property type="term" value="F:DNA-binding transcription factor activity, RNA polymerase II-specific"/>
    <property type="evidence" value="ECO:0007669"/>
    <property type="project" value="InterPro"/>
</dbReference>
<dbReference type="GO" id="GO:0003677">
    <property type="term" value="F:DNA binding"/>
    <property type="evidence" value="ECO:0007669"/>
    <property type="project" value="InterPro"/>
</dbReference>
<dbReference type="InterPro" id="IPR036864">
    <property type="entry name" value="Zn2-C6_fun-type_DNA-bd_sf"/>
</dbReference>
<sequence length="864" mass="95978">MGPGVLETPAKARSQASPGNQAIADSIVAAWNPSNTEDRHQQQQQQQQQQQRPLQSHQQSNTSRNQPLPRRVCTACRRRKVGCDKKQPCHHCEKSGTDCVYPPEGSSAARQFLTDNQLWEQLHRLEPMFKTLAECMQQGNIPGSSTPIVGSSSHPDSISTLPQTQPPEVNNDCTSPSPPTPPNSVGSSTSACRNTGKESVAADFSAFQGQQATISLGPKSPAGILDSTVGDASNIEIPNIDCESAQGESVNSWSPYGTSTGKLVRDDGRERYVSGTFWEALHTENDMDDGVISEDDSEFDEQTSSSRSELLQYSLISTGGTQETDTYSLHPPRNQRLEAWQLYNTNVHPVATVLHIPSVEPAVLEAMHNPQNLTAPLEALLFVIYVGAVNSLSDDECEARFGSAQSDLLAKFRRGADAAFARAKLMVTDDMLTLQAFVVYLITLRCRDPTYSWSMTGLAVRLAQSLGMHRDGSTFNLPPFEAEMRRRLWWNICILDTPASEDYSCSSGLLELSSFDSRPPINVNDGDLYPGMTEYPSESKGITTMSFTAARCWASDIWRTIIDTRRIDPTSGMNFVSMAIADKEAWVERQRENIASKISESQASHGSLHCVSSTELKHPNFRHETQILTSHRLKLTTSFVGTIVANLRLMVLNPLSSGDSLTDEQKRRAFQNAIECMAHSYRLRTDAQVAQWSWLTKCYNEWHAFAVVLSELCNQPLGRDADKAWRVVEQSAVLRWDSSTRHSRVHQWRSVMRSIDKARRRRKKELGRRKSFLSDRRSSSASSSAKRPSLGGRFSSKGIARPHASTNLVQSDNAQSGVVSMPRSAEREFDTAMYNADEMIGPLMEMDDMCDFTNADGQLYFSHT</sequence>
<feature type="compositionally biased region" description="Basic residues" evidence="4">
    <location>
        <begin position="759"/>
        <end position="771"/>
    </location>
</feature>
<dbReference type="SUPFAM" id="SSF57701">
    <property type="entry name" value="Zn2/Cys6 DNA-binding domain"/>
    <property type="match status" value="1"/>
</dbReference>
<dbReference type="KEGG" id="cfj:CFIO01_07905"/>
<name>A0A010QZG6_9PEZI</name>
<dbReference type="OrthoDB" id="435881at2759"/>
<feature type="compositionally biased region" description="Low complexity" evidence="4">
    <location>
        <begin position="42"/>
        <end position="59"/>
    </location>
</feature>
<keyword evidence="2" id="KW-0479">Metal-binding</keyword>
<protein>
    <recommendedName>
        <fullName evidence="5">Zn(2)-C6 fungal-type domain-containing protein</fullName>
    </recommendedName>
</protein>
<evidence type="ECO:0000256" key="2">
    <source>
        <dbReference type="ARBA" id="ARBA00022723"/>
    </source>
</evidence>
<evidence type="ECO:0000256" key="4">
    <source>
        <dbReference type="SAM" id="MobiDB-lite"/>
    </source>
</evidence>
<feature type="region of interest" description="Disordered" evidence="4">
    <location>
        <begin position="140"/>
        <end position="194"/>
    </location>
</feature>
<organism evidence="6 7">
    <name type="scientific">Colletotrichum fioriniae PJ7</name>
    <dbReference type="NCBI Taxonomy" id="1445577"/>
    <lineage>
        <taxon>Eukaryota</taxon>
        <taxon>Fungi</taxon>
        <taxon>Dikarya</taxon>
        <taxon>Ascomycota</taxon>
        <taxon>Pezizomycotina</taxon>
        <taxon>Sordariomycetes</taxon>
        <taxon>Hypocreomycetidae</taxon>
        <taxon>Glomerellales</taxon>
        <taxon>Glomerellaceae</taxon>
        <taxon>Colletotrichum</taxon>
        <taxon>Colletotrichum acutatum species complex</taxon>
    </lineage>
</organism>
<dbReference type="SMART" id="SM00066">
    <property type="entry name" value="GAL4"/>
    <property type="match status" value="1"/>
</dbReference>
<dbReference type="HOGENOM" id="CLU_004083_7_2_1"/>
<dbReference type="Gene3D" id="4.10.240.10">
    <property type="entry name" value="Zn(2)-C6 fungal-type DNA-binding domain"/>
    <property type="match status" value="1"/>
</dbReference>
<dbReference type="PANTHER" id="PTHR31001:SF50">
    <property type="entry name" value="ZN(II)2CYS6 TRANSCRIPTION FACTOR (EUROFUNG)"/>
    <property type="match status" value="1"/>
</dbReference>
<comment type="caution">
    <text evidence="6">The sequence shown here is derived from an EMBL/GenBank/DDBJ whole genome shotgun (WGS) entry which is preliminary data.</text>
</comment>
<dbReference type="Pfam" id="PF04082">
    <property type="entry name" value="Fungal_trans"/>
    <property type="match status" value="1"/>
</dbReference>
<dbReference type="InterPro" id="IPR050613">
    <property type="entry name" value="Sec_Metabolite_Reg"/>
</dbReference>
<feature type="domain" description="Zn(2)-C6 fungal-type" evidence="5">
    <location>
        <begin position="72"/>
        <end position="101"/>
    </location>
</feature>
<dbReference type="PROSITE" id="PS50048">
    <property type="entry name" value="ZN2_CY6_FUNGAL_2"/>
    <property type="match status" value="1"/>
</dbReference>
<reference evidence="6 7" key="1">
    <citation type="submission" date="2014-02" db="EMBL/GenBank/DDBJ databases">
        <title>The genome sequence of Colletotrichum fioriniae PJ7.</title>
        <authorList>
            <person name="Baroncelli R."/>
            <person name="Thon M.R."/>
        </authorList>
    </citation>
    <scope>NUCLEOTIDE SEQUENCE [LARGE SCALE GENOMIC DNA]</scope>
    <source>
        <strain evidence="6 7">PJ7</strain>
    </source>
</reference>
<dbReference type="AlphaFoldDB" id="A0A010QZG6"/>
<dbReference type="GO" id="GO:0008270">
    <property type="term" value="F:zinc ion binding"/>
    <property type="evidence" value="ECO:0007669"/>
    <property type="project" value="InterPro"/>
</dbReference>
<dbReference type="Proteomes" id="UP000020467">
    <property type="component" value="Unassembled WGS sequence"/>
</dbReference>
<proteinExistence type="predicted"/>
<feature type="compositionally biased region" description="Low complexity" evidence="4">
    <location>
        <begin position="779"/>
        <end position="790"/>
    </location>
</feature>
<accession>A0A010QZG6</accession>
<feature type="region of interest" description="Disordered" evidence="4">
    <location>
        <begin position="1"/>
        <end position="69"/>
    </location>
</feature>
<dbReference type="GO" id="GO:0006351">
    <property type="term" value="P:DNA-templated transcription"/>
    <property type="evidence" value="ECO:0007669"/>
    <property type="project" value="InterPro"/>
</dbReference>
<keyword evidence="7" id="KW-1185">Reference proteome</keyword>
<evidence type="ECO:0000313" key="7">
    <source>
        <dbReference type="Proteomes" id="UP000020467"/>
    </source>
</evidence>
<dbReference type="SMART" id="SM00906">
    <property type="entry name" value="Fungal_trans"/>
    <property type="match status" value="1"/>
</dbReference>
<evidence type="ECO:0000313" key="6">
    <source>
        <dbReference type="EMBL" id="EXF73361.1"/>
    </source>
</evidence>
<dbReference type="EMBL" id="JARH01001068">
    <property type="protein sequence ID" value="EXF73361.1"/>
    <property type="molecule type" value="Genomic_DNA"/>
</dbReference>
<feature type="region of interest" description="Disordered" evidence="4">
    <location>
        <begin position="759"/>
        <end position="819"/>
    </location>
</feature>
<dbReference type="eggNOG" id="ENOG502SIT3">
    <property type="taxonomic scope" value="Eukaryota"/>
</dbReference>
<dbReference type="InterPro" id="IPR007219">
    <property type="entry name" value="XnlR_reg_dom"/>
</dbReference>
<evidence type="ECO:0000256" key="1">
    <source>
        <dbReference type="ARBA" id="ARBA00004123"/>
    </source>
</evidence>
<dbReference type="CDD" id="cd00067">
    <property type="entry name" value="GAL4"/>
    <property type="match status" value="1"/>
</dbReference>
<keyword evidence="3" id="KW-0539">Nucleus</keyword>
<dbReference type="Pfam" id="PF00172">
    <property type="entry name" value="Zn_clus"/>
    <property type="match status" value="1"/>
</dbReference>
<evidence type="ECO:0000256" key="3">
    <source>
        <dbReference type="ARBA" id="ARBA00023242"/>
    </source>
</evidence>
<evidence type="ECO:0000259" key="5">
    <source>
        <dbReference type="PROSITE" id="PS50048"/>
    </source>
</evidence>
<gene>
    <name evidence="6" type="ORF">CFIO01_07905</name>
</gene>
<dbReference type="PROSITE" id="PS00463">
    <property type="entry name" value="ZN2_CY6_FUNGAL_1"/>
    <property type="match status" value="1"/>
</dbReference>
<dbReference type="InterPro" id="IPR001138">
    <property type="entry name" value="Zn2Cys6_DnaBD"/>
</dbReference>
<dbReference type="GO" id="GO:0005634">
    <property type="term" value="C:nucleus"/>
    <property type="evidence" value="ECO:0007669"/>
    <property type="project" value="UniProtKB-SubCell"/>
</dbReference>
<feature type="compositionally biased region" description="Polar residues" evidence="4">
    <location>
        <begin position="804"/>
        <end position="818"/>
    </location>
</feature>
<dbReference type="CDD" id="cd12148">
    <property type="entry name" value="fungal_TF_MHR"/>
    <property type="match status" value="1"/>
</dbReference>